<reference evidence="1 3" key="3">
    <citation type="journal article" date="2017" name="BMC Genomics">
        <title>Comparative and functional genomics of the Lactococcus lactis taxon; insights into evolution and niche adaptation.</title>
        <authorList>
            <person name="Kelleher P."/>
            <person name="Bottacini F."/>
            <person name="Mahony J."/>
            <person name="Kilcawley K.N."/>
            <person name="van Sinderen D."/>
        </authorList>
    </citation>
    <scope>NUCLEOTIDE SEQUENCE [LARGE SCALE GENOMIC DNA]</scope>
    <source>
        <strain evidence="1 3">UC06</strain>
    </source>
</reference>
<reference evidence="2" key="2">
    <citation type="submission" date="2016-08" db="EMBL/GenBank/DDBJ databases">
        <title>Genome-wide comparison reveals a probiotic strain Lactococcus lactis WFLU12 isolated from the gastrointestinal tract of olive flounder (Paralichythys olivaceus) harboring genes supporting probiotic action.</title>
        <authorList>
            <person name="Nguyen T.L."/>
        </authorList>
    </citation>
    <scope>NUCLEOTIDE SEQUENCE</scope>
    <source>
        <strain evidence="2">WFLU12</strain>
    </source>
</reference>
<dbReference type="Proteomes" id="UP000234865">
    <property type="component" value="Unassembled WGS sequence"/>
</dbReference>
<dbReference type="EMBL" id="CP015902">
    <property type="protein sequence ID" value="ARE20542.1"/>
    <property type="molecule type" value="Genomic_DNA"/>
</dbReference>
<evidence type="ECO:0000313" key="2">
    <source>
        <dbReference type="EMBL" id="PLW59004.1"/>
    </source>
</evidence>
<dbReference type="AlphaFoldDB" id="A0A0A7SZ76"/>
<dbReference type="InterPro" id="IPR043077">
    <property type="entry name" value="Gp12_sf"/>
</dbReference>
<organism evidence="2 4">
    <name type="scientific">Lactococcus lactis subsp. lactis</name>
    <name type="common">Streptococcus lactis</name>
    <dbReference type="NCBI Taxonomy" id="1360"/>
    <lineage>
        <taxon>Bacteria</taxon>
        <taxon>Bacillati</taxon>
        <taxon>Bacillota</taxon>
        <taxon>Bacilli</taxon>
        <taxon>Lactobacillales</taxon>
        <taxon>Streptococcaceae</taxon>
        <taxon>Lactococcus</taxon>
    </lineage>
</organism>
<evidence type="ECO:0000313" key="1">
    <source>
        <dbReference type="EMBL" id="ARE20542.1"/>
    </source>
</evidence>
<dbReference type="InterPro" id="IPR048803">
    <property type="entry name" value="Gp12"/>
</dbReference>
<evidence type="ECO:0000313" key="4">
    <source>
        <dbReference type="Proteomes" id="UP000234865"/>
    </source>
</evidence>
<gene>
    <name evidence="2" type="ORF">CYU10_002407</name>
    <name evidence="1" type="ORF">LLUC06_0995</name>
</gene>
<proteinExistence type="predicted"/>
<dbReference type="RefSeq" id="WP_039115102.1">
    <property type="nucleotide sequence ID" value="NZ_CP010050.1"/>
</dbReference>
<name>A0A0A7SZ76_LACLL</name>
<accession>A0A0A7SZ76</accession>
<protein>
    <submittedName>
        <fullName evidence="2">Uncharacterized protein</fullName>
    </submittedName>
</protein>
<dbReference type="Gene3D" id="1.10.8.940">
    <property type="entry name" value="Uncharacterised protein, phage p2 ORF12"/>
    <property type="match status" value="1"/>
</dbReference>
<dbReference type="Proteomes" id="UP000192095">
    <property type="component" value="Chromosome"/>
</dbReference>
<reference evidence="1" key="4">
    <citation type="submission" date="2023-07" db="EMBL/GenBank/DDBJ databases">
        <authorList>
            <person name="McDonnell B."/>
        </authorList>
    </citation>
    <scope>NUCLEOTIDE SEQUENCE</scope>
    <source>
        <strain evidence="1">UC06</strain>
    </source>
</reference>
<evidence type="ECO:0000313" key="3">
    <source>
        <dbReference type="Proteomes" id="UP000192095"/>
    </source>
</evidence>
<reference evidence="4" key="1">
    <citation type="submission" date="2016-08" db="EMBL/GenBank/DDBJ databases">
        <title>Comparative genomics of Lactococcus lactis strain WFLU12 isolated from the gastrointestinal tract of wild olive flounder (Paralichythys olivaceus).</title>
        <authorList>
            <person name="Nguyen T.L."/>
            <person name="Kim D.-H."/>
        </authorList>
    </citation>
    <scope>NUCLEOTIDE SEQUENCE [LARGE SCALE GENOMIC DNA]</scope>
    <source>
        <strain evidence="4">WFLU12</strain>
    </source>
</reference>
<sequence>MKQLSTARKFKMITNKDIFKASKELEKTMKDDESNDTTENVEFVQYGLYLAFYNPDLTKAKQEFSDFMKTGEFDTGEETIKSLMDKFKATFG</sequence>
<dbReference type="Pfam" id="PF20962">
    <property type="entry name" value="Phage_p2_ORF12"/>
    <property type="match status" value="1"/>
</dbReference>
<dbReference type="EMBL" id="PKRZ01000002">
    <property type="protein sequence ID" value="PLW59004.1"/>
    <property type="molecule type" value="Genomic_DNA"/>
</dbReference>